<dbReference type="AlphaFoldDB" id="A0A645I3V2"/>
<dbReference type="EMBL" id="VSSQ01106173">
    <property type="protein sequence ID" value="MPN45928.1"/>
    <property type="molecule type" value="Genomic_DNA"/>
</dbReference>
<dbReference type="Pfam" id="PF20143">
    <property type="entry name" value="NAD_kinase_C"/>
    <property type="match status" value="1"/>
</dbReference>
<keyword evidence="1" id="KW-0418">Kinase</keyword>
<organism evidence="1">
    <name type="scientific">bioreactor metagenome</name>
    <dbReference type="NCBI Taxonomy" id="1076179"/>
    <lineage>
        <taxon>unclassified sequences</taxon>
        <taxon>metagenomes</taxon>
        <taxon>ecological metagenomes</taxon>
    </lineage>
</organism>
<dbReference type="InterPro" id="IPR016064">
    <property type="entry name" value="NAD/diacylglycerol_kinase_sf"/>
</dbReference>
<dbReference type="GO" id="GO:0019674">
    <property type="term" value="P:NAD+ metabolic process"/>
    <property type="evidence" value="ECO:0007669"/>
    <property type="project" value="InterPro"/>
</dbReference>
<comment type="caution">
    <text evidence="1">The sequence shown here is derived from an EMBL/GenBank/DDBJ whole genome shotgun (WGS) entry which is preliminary data.</text>
</comment>
<dbReference type="SUPFAM" id="SSF111331">
    <property type="entry name" value="NAD kinase/diacylglycerol kinase-like"/>
    <property type="match status" value="1"/>
</dbReference>
<keyword evidence="1" id="KW-0808">Transferase</keyword>
<dbReference type="GO" id="GO:0003951">
    <property type="term" value="F:NAD+ kinase activity"/>
    <property type="evidence" value="ECO:0007669"/>
    <property type="project" value="UniProtKB-EC"/>
</dbReference>
<dbReference type="GO" id="GO:0006741">
    <property type="term" value="P:NADP+ biosynthetic process"/>
    <property type="evidence" value="ECO:0007669"/>
    <property type="project" value="TreeGrafter"/>
</dbReference>
<dbReference type="Gene3D" id="2.60.200.30">
    <property type="entry name" value="Probable inorganic polyphosphate/atp-NAD kinase, domain 2"/>
    <property type="match status" value="1"/>
</dbReference>
<protein>
    <submittedName>
        <fullName evidence="1">NAD kinase</fullName>
        <ecNumber evidence="1">2.7.1.23</ecNumber>
    </submittedName>
</protein>
<sequence length="98" mass="10827">MAAGGPIVEPTADNLIVTPICAHTMQTKSMVLGRERAVSIHVCSQSKKSAYLSVDGGKAYKLYLGDRVEVTRSRHQTRLVRLMGRSFYEIVYKKLGNA</sequence>
<name>A0A645I3V2_9ZZZZ</name>
<accession>A0A645I3V2</accession>
<reference evidence="1" key="1">
    <citation type="submission" date="2019-08" db="EMBL/GenBank/DDBJ databases">
        <authorList>
            <person name="Kucharzyk K."/>
            <person name="Murdoch R.W."/>
            <person name="Higgins S."/>
            <person name="Loffler F."/>
        </authorList>
    </citation>
    <scope>NUCLEOTIDE SEQUENCE</scope>
</reference>
<dbReference type="InterPro" id="IPR017437">
    <property type="entry name" value="ATP-NAD_kinase_PpnK-typ_C"/>
</dbReference>
<evidence type="ECO:0000313" key="1">
    <source>
        <dbReference type="EMBL" id="MPN45928.1"/>
    </source>
</evidence>
<dbReference type="PANTHER" id="PTHR20275">
    <property type="entry name" value="NAD KINASE"/>
    <property type="match status" value="1"/>
</dbReference>
<proteinExistence type="predicted"/>
<dbReference type="EC" id="2.7.1.23" evidence="1"/>
<gene>
    <name evidence="1" type="primary">nadK_45</name>
    <name evidence="1" type="ORF">SDC9_193507</name>
</gene>
<dbReference type="PANTHER" id="PTHR20275:SF0">
    <property type="entry name" value="NAD KINASE"/>
    <property type="match status" value="1"/>
</dbReference>